<comment type="caution">
    <text evidence="1">The sequence shown here is derived from an EMBL/GenBank/DDBJ whole genome shotgun (WGS) entry which is preliminary data.</text>
</comment>
<dbReference type="Proteomes" id="UP000004410">
    <property type="component" value="Unassembled WGS sequence"/>
</dbReference>
<dbReference type="PaxDb" id="411470-RUMGNA_00309"/>
<name>A7AYE4_MEDG7</name>
<gene>
    <name evidence="1" type="ORF">RUMGNA_00309</name>
</gene>
<evidence type="ECO:0000313" key="1">
    <source>
        <dbReference type="EMBL" id="EDN79312.1"/>
    </source>
</evidence>
<sequence length="34" mass="4063">MYSFLMIRDRCCINLELQDVKEVISLLRRCSNSL</sequence>
<evidence type="ECO:0000313" key="2">
    <source>
        <dbReference type="Proteomes" id="UP000004410"/>
    </source>
</evidence>
<accession>A7AYE4</accession>
<organism evidence="1 2">
    <name type="scientific">Mediterraneibacter gnavus (strain ATCC 29149 / DSM 114966 / JCM 6515 / VPI C7-9)</name>
    <name type="common">Ruminococcus gnavus</name>
    <dbReference type="NCBI Taxonomy" id="411470"/>
    <lineage>
        <taxon>Bacteria</taxon>
        <taxon>Bacillati</taxon>
        <taxon>Bacillota</taxon>
        <taxon>Clostridia</taxon>
        <taxon>Lachnospirales</taxon>
        <taxon>Lachnospiraceae</taxon>
        <taxon>Mediterraneibacter</taxon>
    </lineage>
</organism>
<dbReference type="EMBL" id="AAYG02000003">
    <property type="protein sequence ID" value="EDN79312.1"/>
    <property type="molecule type" value="Genomic_DNA"/>
</dbReference>
<proteinExistence type="predicted"/>
<reference evidence="1 2" key="1">
    <citation type="submission" date="2007-04" db="EMBL/GenBank/DDBJ databases">
        <authorList>
            <person name="Fulton L."/>
            <person name="Clifton S."/>
            <person name="Fulton B."/>
            <person name="Xu J."/>
            <person name="Minx P."/>
            <person name="Pepin K.H."/>
            <person name="Johnson M."/>
            <person name="Thiruvilangam P."/>
            <person name="Bhonagiri V."/>
            <person name="Nash W.E."/>
            <person name="Mardis E.R."/>
            <person name="Wilson R.K."/>
        </authorList>
    </citation>
    <scope>NUCLEOTIDE SEQUENCE [LARGE SCALE GENOMIC DNA]</scope>
    <source>
        <strain evidence="1 2">ATCC 29149</strain>
    </source>
</reference>
<protein>
    <submittedName>
        <fullName evidence="1">Uncharacterized protein</fullName>
    </submittedName>
</protein>
<reference evidence="1 2" key="2">
    <citation type="submission" date="2007-06" db="EMBL/GenBank/DDBJ databases">
        <title>Draft genome sequence of Ruminococcus gnavus (ATCC 29149).</title>
        <authorList>
            <person name="Sudarsanam P."/>
            <person name="Ley R."/>
            <person name="Guruge J."/>
            <person name="Turnbaugh P.J."/>
            <person name="Mahowald M."/>
            <person name="Liep D."/>
            <person name="Gordon J."/>
        </authorList>
    </citation>
    <scope>NUCLEOTIDE SEQUENCE [LARGE SCALE GENOMIC DNA]</scope>
    <source>
        <strain evidence="1 2">ATCC 29149</strain>
    </source>
</reference>
<dbReference type="AlphaFoldDB" id="A7AYE4"/>